<accession>A0A9P7M810</accession>
<comment type="caution">
    <text evidence="2">The sequence shown here is derived from an EMBL/GenBank/DDBJ whole genome shotgun (WGS) entry which is preliminary data.</text>
</comment>
<proteinExistence type="predicted"/>
<protein>
    <submittedName>
        <fullName evidence="2">Uncharacterized protein</fullName>
    </submittedName>
</protein>
<dbReference type="AlphaFoldDB" id="A0A9P7M810"/>
<evidence type="ECO:0000313" key="2">
    <source>
        <dbReference type="EMBL" id="KAG5932643.1"/>
    </source>
</evidence>
<name>A0A9P7M810_9HYPO</name>
<feature type="region of interest" description="Disordered" evidence="1">
    <location>
        <begin position="1"/>
        <end position="22"/>
    </location>
</feature>
<dbReference type="EMBL" id="SRPO01000435">
    <property type="protein sequence ID" value="KAG5932643.1"/>
    <property type="molecule type" value="Genomic_DNA"/>
</dbReference>
<evidence type="ECO:0000256" key="1">
    <source>
        <dbReference type="SAM" id="MobiDB-lite"/>
    </source>
</evidence>
<dbReference type="Proteomes" id="UP000706124">
    <property type="component" value="Unassembled WGS sequence"/>
</dbReference>
<sequence length="91" mass="9793">MAAPTRTGVDNGTDHWSWSPIDGEDDVQRAANISEITTIDSAVKIGHSERYSSDCQMIGSLLAEIGIVVDFESNIQVPPPHLGRKDSKSLG</sequence>
<reference evidence="2 3" key="1">
    <citation type="journal article" date="2020" name="bioRxiv">
        <title>Whole genome comparisons of ergot fungi reveals the divergence and evolution of species within the genus Claviceps are the result of varying mechanisms driving genome evolution and host range expansion.</title>
        <authorList>
            <person name="Wyka S.A."/>
            <person name="Mondo S.J."/>
            <person name="Liu M."/>
            <person name="Dettman J."/>
            <person name="Nalam V."/>
            <person name="Broders K.D."/>
        </authorList>
    </citation>
    <scope>NUCLEOTIDE SEQUENCE [LARGE SCALE GENOMIC DNA]</scope>
    <source>
        <strain evidence="2 3">CCC 1485</strain>
    </source>
</reference>
<gene>
    <name evidence="2" type="ORF">E4U60_005091</name>
</gene>
<evidence type="ECO:0000313" key="3">
    <source>
        <dbReference type="Proteomes" id="UP000706124"/>
    </source>
</evidence>
<organism evidence="2 3">
    <name type="scientific">Claviceps pazoutovae</name>
    <dbReference type="NCBI Taxonomy" id="1649127"/>
    <lineage>
        <taxon>Eukaryota</taxon>
        <taxon>Fungi</taxon>
        <taxon>Dikarya</taxon>
        <taxon>Ascomycota</taxon>
        <taxon>Pezizomycotina</taxon>
        <taxon>Sordariomycetes</taxon>
        <taxon>Hypocreomycetidae</taxon>
        <taxon>Hypocreales</taxon>
        <taxon>Clavicipitaceae</taxon>
        <taxon>Claviceps</taxon>
    </lineage>
</organism>
<keyword evidence="3" id="KW-1185">Reference proteome</keyword>